<feature type="transmembrane region" description="Helical" evidence="10">
    <location>
        <begin position="164"/>
        <end position="183"/>
    </location>
</feature>
<comment type="subcellular location">
    <subcellularLocation>
        <location evidence="1">Membrane</location>
        <topology evidence="1">Multi-pass membrane protein</topology>
    </subcellularLocation>
    <subcellularLocation>
        <location evidence="8">Nucleus</location>
    </subcellularLocation>
</comment>
<evidence type="ECO:0000256" key="1">
    <source>
        <dbReference type="ARBA" id="ARBA00004141"/>
    </source>
</evidence>
<accession>F9FBU9</accession>
<reference evidence="13" key="1">
    <citation type="journal article" date="2012" name="Mol. Plant Microbe Interact.">
        <title>A highly conserved effector in Fusarium oxysporum is required for full virulence on Arabidopsis.</title>
        <authorList>
            <person name="Thatcher L.F."/>
            <person name="Gardiner D.M."/>
            <person name="Kazan K."/>
            <person name="Manners J."/>
        </authorList>
    </citation>
    <scope>NUCLEOTIDE SEQUENCE [LARGE SCALE GENOMIC DNA]</scope>
    <source>
        <strain evidence="13">Fo5176</strain>
    </source>
</reference>
<dbReference type="GO" id="GO:0008270">
    <property type="term" value="F:zinc ion binding"/>
    <property type="evidence" value="ECO:0007669"/>
    <property type="project" value="UniProtKB-KW"/>
</dbReference>
<dbReference type="GO" id="GO:0005634">
    <property type="term" value="C:nucleus"/>
    <property type="evidence" value="ECO:0007669"/>
    <property type="project" value="UniProtKB-SubCell"/>
</dbReference>
<keyword evidence="7" id="KW-0862">Zinc</keyword>
<feature type="region of interest" description="Disordered" evidence="9">
    <location>
        <begin position="587"/>
        <end position="612"/>
    </location>
</feature>
<evidence type="ECO:0000256" key="5">
    <source>
        <dbReference type="ARBA" id="ARBA00023180"/>
    </source>
</evidence>
<dbReference type="InterPro" id="IPR009057">
    <property type="entry name" value="Homeodomain-like_sf"/>
</dbReference>
<keyword evidence="6 8" id="KW-0539">Nucleus</keyword>
<evidence type="ECO:0000313" key="13">
    <source>
        <dbReference type="EMBL" id="EGU85588.1"/>
    </source>
</evidence>
<dbReference type="PROSITE" id="PS50157">
    <property type="entry name" value="ZINC_FINGER_C2H2_2"/>
    <property type="match status" value="1"/>
</dbReference>
<evidence type="ECO:0000259" key="12">
    <source>
        <dbReference type="PROSITE" id="PS50157"/>
    </source>
</evidence>
<keyword evidence="4 8" id="KW-0371">Homeobox</keyword>
<feature type="compositionally biased region" description="Polar residues" evidence="9">
    <location>
        <begin position="1"/>
        <end position="13"/>
    </location>
</feature>
<dbReference type="Gene3D" id="1.10.10.60">
    <property type="entry name" value="Homeodomain-like"/>
    <property type="match status" value="1"/>
</dbReference>
<dbReference type="InterPro" id="IPR001356">
    <property type="entry name" value="HD"/>
</dbReference>
<feature type="region of interest" description="Disordered" evidence="9">
    <location>
        <begin position="687"/>
        <end position="800"/>
    </location>
</feature>
<dbReference type="InterPro" id="IPR008422">
    <property type="entry name" value="KN_HD"/>
</dbReference>
<dbReference type="GO" id="GO:0003677">
    <property type="term" value="F:DNA binding"/>
    <property type="evidence" value="ECO:0007669"/>
    <property type="project" value="UniProtKB-UniRule"/>
</dbReference>
<evidence type="ECO:0008006" key="14">
    <source>
        <dbReference type="Google" id="ProtNLM"/>
    </source>
</evidence>
<gene>
    <name evidence="13" type="ORF">FOXB_03877</name>
</gene>
<feature type="transmembrane region" description="Helical" evidence="10">
    <location>
        <begin position="252"/>
        <end position="271"/>
    </location>
</feature>
<feature type="DNA-binding region" description="Homeobox" evidence="8">
    <location>
        <begin position="633"/>
        <end position="695"/>
    </location>
</feature>
<dbReference type="Pfam" id="PF07690">
    <property type="entry name" value="MFS_1"/>
    <property type="match status" value="1"/>
</dbReference>
<dbReference type="PANTHER" id="PTHR11360:SF130">
    <property type="entry name" value="MAJOR FACILITATOR SUPERFAMILY (MFS) PROFILE DOMAIN-CONTAINING PROTEIN-RELATED"/>
    <property type="match status" value="1"/>
</dbReference>
<comment type="caution">
    <text evidence="13">The sequence shown here is derived from an EMBL/GenBank/DDBJ whole genome shotgun (WGS) entry which is preliminary data.</text>
</comment>
<dbReference type="EMBL" id="AFQF01001254">
    <property type="protein sequence ID" value="EGU85588.1"/>
    <property type="molecule type" value="Genomic_DNA"/>
</dbReference>
<dbReference type="GO" id="GO:0006355">
    <property type="term" value="P:regulation of DNA-templated transcription"/>
    <property type="evidence" value="ECO:0007669"/>
    <property type="project" value="InterPro"/>
</dbReference>
<feature type="transmembrane region" description="Helical" evidence="10">
    <location>
        <begin position="418"/>
        <end position="443"/>
    </location>
</feature>
<feature type="transmembrane region" description="Helical" evidence="10">
    <location>
        <begin position="329"/>
        <end position="348"/>
    </location>
</feature>
<dbReference type="SMART" id="SM00389">
    <property type="entry name" value="HOX"/>
    <property type="match status" value="1"/>
</dbReference>
<keyword evidence="10" id="KW-0812">Transmembrane</keyword>
<feature type="transmembrane region" description="Helical" evidence="10">
    <location>
        <begin position="216"/>
        <end position="240"/>
    </location>
</feature>
<evidence type="ECO:0000256" key="7">
    <source>
        <dbReference type="PROSITE-ProRule" id="PRU00042"/>
    </source>
</evidence>
<sequence length="1309" mass="145617">MEDSLPNRSGGSSTPPPDMEPKTPIRTVRVPQIQALPQGVPPPPTALETEDYYGLWRNTPRLIARSNYPDDQWSGLCNNWSQVEDSHPLKVLCSDPEGILQKELTGALEYTQWNCFETYRIGSALQENQVKLLIIVEAGSTSWSHAWIITRSYFIGEFGEPSSAVSWIGSMQIFLYFFIGAFSGRLTDAGYFRVTFFTGSLAHVVGIFTASFGSELWIMFVTLGLGVGLGNGLMSCPMLAVMSQYFTKRRGMAVGITMCGSCTGGLIYSSILRQLISSLGFPWTMRVIALIQFVTLAFANICLRPRTSAKSISGWVDWTAFRDVRFNHYAIATFMSLLGLYISIFFIVDFSRTSISPSLSYRNGLSLLMIFNGVNAIGRFGSGLAADKFGVLGVFVPVLVATSLTLFTWISVRTVPSMYVWTVFCGIFCGGIQSLFPAGLGYLTAGTEQPGTRMGMVFGLGSIASLIGSPIVGALVGAMDGNYLGAQVFGGATMALSALFLEATRRADKRMRNITLNGLNVDAVKLIVSSSALLVEKETSTNDSTTVFPSEFPDFRDLLDQPGFSDLGFSSFQSPFSDEINPQLLHPVSGIGDSLGPGDSPEVNSIPPFGPTETLAPIASNVRAEVSTISNPPPKIGKRLSLNSVRILNKWLSNHTHHPYPSVRDVEAIERQTGLARQQILNWFANARRRKKFNPPETTDPSSAEASPRDMPLRRPPTPTVQQSPLERWENSPPEDEPSTMAAIARAVSGASGSIDQPHGTRTRHGRAPSSTGTWATTDTSDSSRSSQASGYSHTSNRSLNRVIKKRRRGGLRTRNDEKRGLSVACHRFQCTFCTETFKLKHTWSRHEKTQHLSLEQWECSPLGPTALKEGSETVCVYCGFVDPDNGHFEEHNHDLCHKRERGERVFYRKDHLRQHLRLVHGSEFMKWPMEEWKSKHEGVMSRCGFCDIAMTTWSERVNHLAEHFKEGRTMADWKGNWGFDAATLDMVENHMPPYLIDYERNSPLPFSTQQGAPYSSTSAFELLQLELDYFYANYTDINHSIPSDETLHFEACCIIFGAEMNYQHPSTATSWLRDLIMGTQDIVNKARMTPMKSAARSRFSELKIHSKKDIFEDCKLETSLRQYVDMLQLLNLEIGDVELQKEACSIINHMPDASPMFSQLLIGLVYGSTSWLASFRERVGLPPSEVVSSNTQEGLVPPLLSSGGLPAISSNDHKHWRPPSGSNSPPISLGQKIVSLNDGNMYRGLTRDLTRYVARTISPLNPTSHIPTDEELQYQARWIMYDSHDVWNQTPADNLDWLTEFKRDSGFF</sequence>
<dbReference type="Pfam" id="PF05920">
    <property type="entry name" value="Homeobox_KN"/>
    <property type="match status" value="1"/>
</dbReference>
<evidence type="ECO:0000256" key="4">
    <source>
        <dbReference type="ARBA" id="ARBA00023155"/>
    </source>
</evidence>
<keyword evidence="10" id="KW-0472">Membrane</keyword>
<evidence type="ECO:0000259" key="11">
    <source>
        <dbReference type="PROSITE" id="PS50071"/>
    </source>
</evidence>
<dbReference type="Gene3D" id="1.20.1250.20">
    <property type="entry name" value="MFS general substrate transporter like domains"/>
    <property type="match status" value="2"/>
</dbReference>
<dbReference type="SUPFAM" id="SSF46689">
    <property type="entry name" value="Homeodomain-like"/>
    <property type="match status" value="1"/>
</dbReference>
<organism evidence="13">
    <name type="scientific">Fusarium oxysporum (strain Fo5176)</name>
    <name type="common">Fusarium vascular wilt</name>
    <dbReference type="NCBI Taxonomy" id="660025"/>
    <lineage>
        <taxon>Eukaryota</taxon>
        <taxon>Fungi</taxon>
        <taxon>Dikarya</taxon>
        <taxon>Ascomycota</taxon>
        <taxon>Pezizomycotina</taxon>
        <taxon>Sordariomycetes</taxon>
        <taxon>Hypocreomycetidae</taxon>
        <taxon>Hypocreales</taxon>
        <taxon>Nectriaceae</taxon>
        <taxon>Fusarium</taxon>
        <taxon>Fusarium oxysporum species complex</taxon>
    </lineage>
</organism>
<dbReference type="InterPro" id="IPR011701">
    <property type="entry name" value="MFS"/>
</dbReference>
<feature type="transmembrane region" description="Helical" evidence="10">
    <location>
        <begin position="389"/>
        <end position="412"/>
    </location>
</feature>
<dbReference type="PANTHER" id="PTHR11360">
    <property type="entry name" value="MONOCARBOXYLATE TRANSPORTER"/>
    <property type="match status" value="1"/>
</dbReference>
<evidence type="ECO:0000256" key="3">
    <source>
        <dbReference type="ARBA" id="ARBA00023125"/>
    </source>
</evidence>
<evidence type="ECO:0000256" key="9">
    <source>
        <dbReference type="SAM" id="MobiDB-lite"/>
    </source>
</evidence>
<dbReference type="SMART" id="SM00355">
    <property type="entry name" value="ZnF_C2H2"/>
    <property type="match status" value="3"/>
</dbReference>
<feature type="transmembrane region" description="Helical" evidence="10">
    <location>
        <begin position="484"/>
        <end position="503"/>
    </location>
</feature>
<evidence type="ECO:0000256" key="8">
    <source>
        <dbReference type="PROSITE-ProRule" id="PRU00108"/>
    </source>
</evidence>
<dbReference type="InterPro" id="IPR036259">
    <property type="entry name" value="MFS_trans_sf"/>
</dbReference>
<keyword evidence="3 8" id="KW-0238">DNA-binding</keyword>
<dbReference type="PROSITE" id="PS50071">
    <property type="entry name" value="HOMEOBOX_2"/>
    <property type="match status" value="1"/>
</dbReference>
<keyword evidence="7" id="KW-0863">Zinc-finger</keyword>
<name>F9FBU9_FUSOF</name>
<evidence type="ECO:0000256" key="6">
    <source>
        <dbReference type="ARBA" id="ARBA00023242"/>
    </source>
</evidence>
<keyword evidence="10" id="KW-1133">Transmembrane helix</keyword>
<feature type="compositionally biased region" description="Polar residues" evidence="9">
    <location>
        <begin position="696"/>
        <end position="705"/>
    </location>
</feature>
<dbReference type="PROSITE" id="PS00028">
    <property type="entry name" value="ZINC_FINGER_C2H2_1"/>
    <property type="match status" value="1"/>
</dbReference>
<feature type="domain" description="Homeobox" evidence="11">
    <location>
        <begin position="631"/>
        <end position="694"/>
    </location>
</feature>
<feature type="region of interest" description="Disordered" evidence="9">
    <location>
        <begin position="1"/>
        <end position="24"/>
    </location>
</feature>
<keyword evidence="7" id="KW-0479">Metal-binding</keyword>
<comment type="similarity">
    <text evidence="2">Belongs to the major facilitator superfamily. Monocarboxylate porter (TC 2.A.1.13) family.</text>
</comment>
<keyword evidence="5" id="KW-0325">Glycoprotein</keyword>
<dbReference type="InterPro" id="IPR050327">
    <property type="entry name" value="Proton-linked_MCT"/>
</dbReference>
<protein>
    <recommendedName>
        <fullName evidence="14">Monocarboxylate transporter 4</fullName>
    </recommendedName>
</protein>
<evidence type="ECO:0000256" key="2">
    <source>
        <dbReference type="ARBA" id="ARBA00006727"/>
    </source>
</evidence>
<dbReference type="SUPFAM" id="SSF103473">
    <property type="entry name" value="MFS general substrate transporter"/>
    <property type="match status" value="1"/>
</dbReference>
<dbReference type="OrthoDB" id="10056939at2759"/>
<dbReference type="CDD" id="cd00086">
    <property type="entry name" value="homeodomain"/>
    <property type="match status" value="1"/>
</dbReference>
<feature type="domain" description="C2H2-type" evidence="12">
    <location>
        <begin position="829"/>
        <end position="857"/>
    </location>
</feature>
<dbReference type="GO" id="GO:0016020">
    <property type="term" value="C:membrane"/>
    <property type="evidence" value="ECO:0007669"/>
    <property type="project" value="UniProtKB-SubCell"/>
</dbReference>
<feature type="transmembrane region" description="Helical" evidence="10">
    <location>
        <begin position="190"/>
        <end position="210"/>
    </location>
</feature>
<dbReference type="GO" id="GO:0022857">
    <property type="term" value="F:transmembrane transporter activity"/>
    <property type="evidence" value="ECO:0007669"/>
    <property type="project" value="InterPro"/>
</dbReference>
<feature type="transmembrane region" description="Helical" evidence="10">
    <location>
        <begin position="455"/>
        <end position="478"/>
    </location>
</feature>
<dbReference type="InterPro" id="IPR013087">
    <property type="entry name" value="Znf_C2H2_type"/>
</dbReference>
<feature type="compositionally biased region" description="Low complexity" evidence="9">
    <location>
        <begin position="770"/>
        <end position="793"/>
    </location>
</feature>
<feature type="transmembrane region" description="Helical" evidence="10">
    <location>
        <begin position="283"/>
        <end position="303"/>
    </location>
</feature>
<proteinExistence type="inferred from homology"/>
<evidence type="ECO:0000256" key="10">
    <source>
        <dbReference type="SAM" id="Phobius"/>
    </source>
</evidence>